<keyword evidence="5" id="KW-0788">Thiol protease</keyword>
<dbReference type="InterPro" id="IPR029030">
    <property type="entry name" value="Caspase-like_dom_sf"/>
</dbReference>
<evidence type="ECO:0000256" key="5">
    <source>
        <dbReference type="ARBA" id="ARBA00022807"/>
    </source>
</evidence>
<dbReference type="PROSITE" id="PS50207">
    <property type="entry name" value="CASPASE_P10"/>
    <property type="match status" value="1"/>
</dbReference>
<feature type="domain" description="Caspase family p20" evidence="10">
    <location>
        <begin position="52"/>
        <end position="173"/>
    </location>
</feature>
<keyword evidence="4" id="KW-0378">Hydrolase</keyword>
<dbReference type="InterPro" id="IPR011600">
    <property type="entry name" value="Pept_C14_caspase"/>
</dbReference>
<dbReference type="InterPro" id="IPR016129">
    <property type="entry name" value="Caspase_his_AS"/>
</dbReference>
<dbReference type="InterPro" id="IPR033139">
    <property type="entry name" value="Caspase_cys_AS"/>
</dbReference>
<keyword evidence="6" id="KW-0865">Zymogen</keyword>
<name>A0A182RLG1_ANOFN</name>
<dbReference type="GO" id="GO:0006508">
    <property type="term" value="P:proteolysis"/>
    <property type="evidence" value="ECO:0007669"/>
    <property type="project" value="UniProtKB-KW"/>
</dbReference>
<dbReference type="EnsemblMetazoa" id="AFUN007079-RA">
    <property type="protein sequence ID" value="AFUN007079-PA"/>
    <property type="gene ID" value="AFUN007079"/>
</dbReference>
<evidence type="ECO:0000256" key="4">
    <source>
        <dbReference type="ARBA" id="ARBA00022801"/>
    </source>
</evidence>
<evidence type="ECO:0000259" key="9">
    <source>
        <dbReference type="PROSITE" id="PS50207"/>
    </source>
</evidence>
<dbReference type="GO" id="GO:0004197">
    <property type="term" value="F:cysteine-type endopeptidase activity"/>
    <property type="evidence" value="ECO:0007669"/>
    <property type="project" value="InterPro"/>
</dbReference>
<dbReference type="CDD" id="cd00032">
    <property type="entry name" value="CASc"/>
    <property type="match status" value="1"/>
</dbReference>
<dbReference type="Pfam" id="PF00656">
    <property type="entry name" value="Peptidase_C14"/>
    <property type="match status" value="1"/>
</dbReference>
<evidence type="ECO:0000313" key="11">
    <source>
        <dbReference type="EnsemblMetazoa" id="AFUN007079-PA"/>
    </source>
</evidence>
<dbReference type="SMART" id="SM00115">
    <property type="entry name" value="CASc"/>
    <property type="match status" value="1"/>
</dbReference>
<reference evidence="11" key="1">
    <citation type="submission" date="2020-05" db="UniProtKB">
        <authorList>
            <consortium name="EnsemblMetazoa"/>
        </authorList>
    </citation>
    <scope>IDENTIFICATION</scope>
    <source>
        <strain evidence="11">FUMOZ</strain>
    </source>
</reference>
<feature type="compositionally biased region" description="Polar residues" evidence="8">
    <location>
        <begin position="31"/>
        <end position="41"/>
    </location>
</feature>
<sequence>MNSLQAEHTTECQSDGQRASNSIAERERAPSTLSTQNANTTFDEEYDTSNPRRGMAIILHHENFELMNKREGSSRDRDTATTVLTNMQFDVRVYNDLRYNELNRELELLASEDHSDSDCLLVMIMTHGDDDVLYAYDTVYNVDTLFERFMGDASPTLLGKPKLFFIQACRGTEFDKGVRLGCADLATDSLMSCKYVIPTTADLLVMYSSYKGHVSWRNPIGGSWFIQALCVELELSWRHLELLQLLTAVSRRVAYDYQSNVPQSDTMDAMKQMPSIVSMLTKLVYFPVKKELQ</sequence>
<comment type="similarity">
    <text evidence="1 7">Belongs to the peptidase C14A family.</text>
</comment>
<accession>A0A182RLG1</accession>
<dbReference type="Gene3D" id="3.40.50.1460">
    <property type="match status" value="1"/>
</dbReference>
<evidence type="ECO:0000259" key="10">
    <source>
        <dbReference type="PROSITE" id="PS50208"/>
    </source>
</evidence>
<evidence type="ECO:0000256" key="3">
    <source>
        <dbReference type="ARBA" id="ARBA00022703"/>
    </source>
</evidence>
<dbReference type="GO" id="GO:0016322">
    <property type="term" value="P:neuron remodeling"/>
    <property type="evidence" value="ECO:0007669"/>
    <property type="project" value="UniProtKB-ARBA"/>
</dbReference>
<dbReference type="GO" id="GO:1990525">
    <property type="term" value="F:BIR domain binding"/>
    <property type="evidence" value="ECO:0007669"/>
    <property type="project" value="UniProtKB-ARBA"/>
</dbReference>
<dbReference type="PROSITE" id="PS01121">
    <property type="entry name" value="CASPASE_HIS"/>
    <property type="match status" value="1"/>
</dbReference>
<dbReference type="PRINTS" id="PR00376">
    <property type="entry name" value="IL1BCENZYME"/>
</dbReference>
<evidence type="ECO:0000256" key="7">
    <source>
        <dbReference type="RuleBase" id="RU003971"/>
    </source>
</evidence>
<evidence type="ECO:0000256" key="6">
    <source>
        <dbReference type="ARBA" id="ARBA00023145"/>
    </source>
</evidence>
<feature type="region of interest" description="Disordered" evidence="8">
    <location>
        <begin position="1"/>
        <end position="51"/>
    </location>
</feature>
<evidence type="ECO:0008006" key="12">
    <source>
        <dbReference type="Google" id="ProtNLM"/>
    </source>
</evidence>
<dbReference type="PROSITE" id="PS01122">
    <property type="entry name" value="CASPASE_CYS"/>
    <property type="match status" value="1"/>
</dbReference>
<keyword evidence="3" id="KW-0053">Apoptosis</keyword>
<dbReference type="PANTHER" id="PTHR10454">
    <property type="entry name" value="CASPASE"/>
    <property type="match status" value="1"/>
</dbReference>
<feature type="domain" description="Caspase family p10" evidence="9">
    <location>
        <begin position="193"/>
        <end position="286"/>
    </location>
</feature>
<dbReference type="GO" id="GO:0045751">
    <property type="term" value="P:negative regulation of Toll signaling pathway"/>
    <property type="evidence" value="ECO:0007669"/>
    <property type="project" value="UniProtKB-ARBA"/>
</dbReference>
<evidence type="ECO:0000256" key="1">
    <source>
        <dbReference type="ARBA" id="ARBA00010134"/>
    </source>
</evidence>
<protein>
    <recommendedName>
        <fullName evidence="12">Caspase</fullName>
    </recommendedName>
</protein>
<dbReference type="PANTHER" id="PTHR10454:SF232">
    <property type="entry name" value="AT03047P-RELATED"/>
    <property type="match status" value="1"/>
</dbReference>
<dbReference type="InterPro" id="IPR002138">
    <property type="entry name" value="Pept_C14_p10"/>
</dbReference>
<dbReference type="GO" id="GO:0043525">
    <property type="term" value="P:positive regulation of neuron apoptotic process"/>
    <property type="evidence" value="ECO:0007669"/>
    <property type="project" value="TreeGrafter"/>
</dbReference>
<dbReference type="SUPFAM" id="SSF52129">
    <property type="entry name" value="Caspase-like"/>
    <property type="match status" value="1"/>
</dbReference>
<dbReference type="GO" id="GO:0045476">
    <property type="term" value="P:nurse cell apoptotic process"/>
    <property type="evidence" value="ECO:0007669"/>
    <property type="project" value="UniProtKB-ARBA"/>
</dbReference>
<dbReference type="AlphaFoldDB" id="A0A182RLG1"/>
<organism evidence="11">
    <name type="scientific">Anopheles funestus</name>
    <name type="common">African malaria mosquito</name>
    <dbReference type="NCBI Taxonomy" id="62324"/>
    <lineage>
        <taxon>Eukaryota</taxon>
        <taxon>Metazoa</taxon>
        <taxon>Ecdysozoa</taxon>
        <taxon>Arthropoda</taxon>
        <taxon>Hexapoda</taxon>
        <taxon>Insecta</taxon>
        <taxon>Pterygota</taxon>
        <taxon>Neoptera</taxon>
        <taxon>Endopterygota</taxon>
        <taxon>Diptera</taxon>
        <taxon>Nematocera</taxon>
        <taxon>Culicoidea</taxon>
        <taxon>Culicidae</taxon>
        <taxon>Anophelinae</taxon>
        <taxon>Anopheles</taxon>
    </lineage>
</organism>
<keyword evidence="2" id="KW-0645">Protease</keyword>
<proteinExistence type="inferred from homology"/>
<dbReference type="GO" id="GO:0005737">
    <property type="term" value="C:cytoplasm"/>
    <property type="evidence" value="ECO:0007669"/>
    <property type="project" value="TreeGrafter"/>
</dbReference>
<dbReference type="InterPro" id="IPR001309">
    <property type="entry name" value="Pept_C14_p20"/>
</dbReference>
<dbReference type="PROSITE" id="PS50208">
    <property type="entry name" value="CASPASE_P20"/>
    <property type="match status" value="1"/>
</dbReference>
<dbReference type="InterPro" id="IPR002398">
    <property type="entry name" value="Pept_C14"/>
</dbReference>
<dbReference type="InterPro" id="IPR015917">
    <property type="entry name" value="Pept_C14A"/>
</dbReference>
<dbReference type="VEuPathDB" id="VectorBase:AFUN007079"/>
<dbReference type="STRING" id="62324.A0A182RLG1"/>
<dbReference type="FunFam" id="3.40.50.1460:FF:000001">
    <property type="entry name" value="Caspase-3 preproprotein"/>
    <property type="match status" value="1"/>
</dbReference>
<evidence type="ECO:0000256" key="2">
    <source>
        <dbReference type="ARBA" id="ARBA00022670"/>
    </source>
</evidence>
<evidence type="ECO:0000256" key="8">
    <source>
        <dbReference type="SAM" id="MobiDB-lite"/>
    </source>
</evidence>
<dbReference type="VEuPathDB" id="VectorBase:AFUN2_002222"/>
<feature type="compositionally biased region" description="Polar residues" evidence="8">
    <location>
        <begin position="1"/>
        <end position="23"/>
    </location>
</feature>